<gene>
    <name evidence="6" type="ORF">V1633_07175</name>
</gene>
<reference evidence="6 7" key="1">
    <citation type="submission" date="2024-01" db="EMBL/GenBank/DDBJ databases">
        <title>Genome insights into Plantactinospora sonchi sp. nov.</title>
        <authorList>
            <person name="Wang L."/>
        </authorList>
    </citation>
    <scope>NUCLEOTIDE SEQUENCE [LARGE SCALE GENOMIC DNA]</scope>
    <source>
        <strain evidence="6 7">NEAU-QY2</strain>
    </source>
</reference>
<dbReference type="InterPro" id="IPR051081">
    <property type="entry name" value="HTH_MetalResp_TranReg"/>
</dbReference>
<dbReference type="PANTHER" id="PTHR33154:SF33">
    <property type="entry name" value="TRANSCRIPTIONAL REPRESSOR SDPR"/>
    <property type="match status" value="1"/>
</dbReference>
<feature type="domain" description="HTH arsR-type" evidence="5">
    <location>
        <begin position="26"/>
        <end position="110"/>
    </location>
</feature>
<dbReference type="Gene3D" id="1.10.10.10">
    <property type="entry name" value="Winged helix-like DNA-binding domain superfamily/Winged helix DNA-binding domain"/>
    <property type="match status" value="1"/>
</dbReference>
<feature type="region of interest" description="Disordered" evidence="4">
    <location>
        <begin position="1"/>
        <end position="26"/>
    </location>
</feature>
<dbReference type="Pfam" id="PF12840">
    <property type="entry name" value="HTH_20"/>
    <property type="match status" value="1"/>
</dbReference>
<dbReference type="SUPFAM" id="SSF46785">
    <property type="entry name" value="Winged helix' DNA-binding domain"/>
    <property type="match status" value="1"/>
</dbReference>
<evidence type="ECO:0000256" key="3">
    <source>
        <dbReference type="ARBA" id="ARBA00023163"/>
    </source>
</evidence>
<sequence length="196" mass="21393">MSLGDDDGGPDTGPDRDSGTGPDPTARLRALAHPVRMRMLSLLTASALTAAELARELDLTHANASYHLRHLLAAGVIQAVGEERIRGGVAKRYRYDPDADVEWPQPAAVEGTQPTPQHRLVYAALATELRRRSASLRRGPGNFLTDAEFWVDPDTWQEIRDLIAEASGRLHRAAQPARTPGTVRVSATVALFRMED</sequence>
<comment type="caution">
    <text evidence="6">The sequence shown here is derived from an EMBL/GenBank/DDBJ whole genome shotgun (WGS) entry which is preliminary data.</text>
</comment>
<dbReference type="InterPro" id="IPR036390">
    <property type="entry name" value="WH_DNA-bd_sf"/>
</dbReference>
<evidence type="ECO:0000313" key="6">
    <source>
        <dbReference type="EMBL" id="MEE6258273.1"/>
    </source>
</evidence>
<proteinExistence type="predicted"/>
<dbReference type="CDD" id="cd00090">
    <property type="entry name" value="HTH_ARSR"/>
    <property type="match status" value="1"/>
</dbReference>
<evidence type="ECO:0000256" key="2">
    <source>
        <dbReference type="ARBA" id="ARBA00023125"/>
    </source>
</evidence>
<accession>A0ABU7RP55</accession>
<evidence type="ECO:0000259" key="5">
    <source>
        <dbReference type="SMART" id="SM00418"/>
    </source>
</evidence>
<keyword evidence="7" id="KW-1185">Reference proteome</keyword>
<dbReference type="InterPro" id="IPR001845">
    <property type="entry name" value="HTH_ArsR_DNA-bd_dom"/>
</dbReference>
<dbReference type="SMART" id="SM00418">
    <property type="entry name" value="HTH_ARSR"/>
    <property type="match status" value="1"/>
</dbReference>
<dbReference type="InterPro" id="IPR036388">
    <property type="entry name" value="WH-like_DNA-bd_sf"/>
</dbReference>
<dbReference type="EMBL" id="JAZGQK010000006">
    <property type="protein sequence ID" value="MEE6258273.1"/>
    <property type="molecule type" value="Genomic_DNA"/>
</dbReference>
<name>A0ABU7RP55_9ACTN</name>
<keyword evidence="1" id="KW-0805">Transcription regulation</keyword>
<dbReference type="PANTHER" id="PTHR33154">
    <property type="entry name" value="TRANSCRIPTIONAL REGULATOR, ARSR FAMILY"/>
    <property type="match status" value="1"/>
</dbReference>
<dbReference type="Proteomes" id="UP001332243">
    <property type="component" value="Unassembled WGS sequence"/>
</dbReference>
<evidence type="ECO:0000256" key="1">
    <source>
        <dbReference type="ARBA" id="ARBA00023015"/>
    </source>
</evidence>
<protein>
    <submittedName>
        <fullName evidence="6">Helix-turn-helix domain-containing protein</fullName>
    </submittedName>
</protein>
<evidence type="ECO:0000313" key="7">
    <source>
        <dbReference type="Proteomes" id="UP001332243"/>
    </source>
</evidence>
<evidence type="ECO:0000256" key="4">
    <source>
        <dbReference type="SAM" id="MobiDB-lite"/>
    </source>
</evidence>
<organism evidence="6 7">
    <name type="scientific">Plantactinospora sonchi</name>
    <dbReference type="NCBI Taxonomy" id="1544735"/>
    <lineage>
        <taxon>Bacteria</taxon>
        <taxon>Bacillati</taxon>
        <taxon>Actinomycetota</taxon>
        <taxon>Actinomycetes</taxon>
        <taxon>Micromonosporales</taxon>
        <taxon>Micromonosporaceae</taxon>
        <taxon>Plantactinospora</taxon>
    </lineage>
</organism>
<dbReference type="InterPro" id="IPR011991">
    <property type="entry name" value="ArsR-like_HTH"/>
</dbReference>
<dbReference type="RefSeq" id="WP_331213394.1">
    <property type="nucleotide sequence ID" value="NZ_JAZGQK010000006.1"/>
</dbReference>
<keyword evidence="2" id="KW-0238">DNA-binding</keyword>
<keyword evidence="3" id="KW-0804">Transcription</keyword>